<proteinExistence type="predicted"/>
<sequence>QKQSIILNQLVILRNLTRNQSPQLGINGCQFHQIPSRHFLNLPQPYPLVNSTIKILNLEFLM</sequence>
<organism evidence="1">
    <name type="scientific">Solanum chacoense</name>
    <name type="common">Chaco potato</name>
    <dbReference type="NCBI Taxonomy" id="4108"/>
    <lineage>
        <taxon>Eukaryota</taxon>
        <taxon>Viridiplantae</taxon>
        <taxon>Streptophyta</taxon>
        <taxon>Embryophyta</taxon>
        <taxon>Tracheophyta</taxon>
        <taxon>Spermatophyta</taxon>
        <taxon>Magnoliopsida</taxon>
        <taxon>eudicotyledons</taxon>
        <taxon>Gunneridae</taxon>
        <taxon>Pentapetalae</taxon>
        <taxon>asterids</taxon>
        <taxon>lamiids</taxon>
        <taxon>Solanales</taxon>
        <taxon>Solanaceae</taxon>
        <taxon>Solanoideae</taxon>
        <taxon>Solaneae</taxon>
        <taxon>Solanum</taxon>
    </lineage>
</organism>
<dbReference type="AlphaFoldDB" id="A0A0V0GGD7"/>
<accession>A0A0V0GGD7</accession>
<name>A0A0V0GGD7_SOLCH</name>
<dbReference type="EMBL" id="GEDG01040298">
    <property type="protein sequence ID" value="JAP06777.1"/>
    <property type="molecule type" value="Transcribed_RNA"/>
</dbReference>
<protein>
    <submittedName>
        <fullName evidence="1">Putative ovule protein</fullName>
    </submittedName>
</protein>
<feature type="non-terminal residue" evidence="1">
    <location>
        <position position="1"/>
    </location>
</feature>
<reference evidence="1" key="1">
    <citation type="submission" date="2015-12" db="EMBL/GenBank/DDBJ databases">
        <title>Gene expression during late stages of embryo sac development: a critical building block for successful pollen-pistil interactions.</title>
        <authorList>
            <person name="Liu Y."/>
            <person name="Joly V."/>
            <person name="Sabar M."/>
            <person name="Matton D.P."/>
        </authorList>
    </citation>
    <scope>NUCLEOTIDE SEQUENCE</scope>
</reference>
<evidence type="ECO:0000313" key="1">
    <source>
        <dbReference type="EMBL" id="JAP06777.1"/>
    </source>
</evidence>